<dbReference type="Proteomes" id="UP000236291">
    <property type="component" value="Unassembled WGS sequence"/>
</dbReference>
<reference evidence="1 2" key="2">
    <citation type="journal article" date="2017" name="Front. Plant Sci.">
        <title>Gene Classification and Mining of Molecular Markers Useful in Red Clover (Trifolium pratense) Breeding.</title>
        <authorList>
            <person name="Istvanek J."/>
            <person name="Dluhosova J."/>
            <person name="Dluhos P."/>
            <person name="Patkova L."/>
            <person name="Nedelnik J."/>
            <person name="Repkova J."/>
        </authorList>
    </citation>
    <scope>NUCLEOTIDE SEQUENCE [LARGE SCALE GENOMIC DNA]</scope>
    <source>
        <strain evidence="2">cv. Tatra</strain>
        <tissue evidence="1">Young leaves</tissue>
    </source>
</reference>
<dbReference type="AlphaFoldDB" id="A0A2K3LEK8"/>
<protein>
    <submittedName>
        <fullName evidence="1">Uncharacterized protein</fullName>
    </submittedName>
</protein>
<proteinExistence type="predicted"/>
<feature type="non-terminal residue" evidence="1">
    <location>
        <position position="30"/>
    </location>
</feature>
<dbReference type="EMBL" id="ASHM01031584">
    <property type="protein sequence ID" value="PNX76979.1"/>
    <property type="molecule type" value="Genomic_DNA"/>
</dbReference>
<organism evidence="1 2">
    <name type="scientific">Trifolium pratense</name>
    <name type="common">Red clover</name>
    <dbReference type="NCBI Taxonomy" id="57577"/>
    <lineage>
        <taxon>Eukaryota</taxon>
        <taxon>Viridiplantae</taxon>
        <taxon>Streptophyta</taxon>
        <taxon>Embryophyta</taxon>
        <taxon>Tracheophyta</taxon>
        <taxon>Spermatophyta</taxon>
        <taxon>Magnoliopsida</taxon>
        <taxon>eudicotyledons</taxon>
        <taxon>Gunneridae</taxon>
        <taxon>Pentapetalae</taxon>
        <taxon>rosids</taxon>
        <taxon>fabids</taxon>
        <taxon>Fabales</taxon>
        <taxon>Fabaceae</taxon>
        <taxon>Papilionoideae</taxon>
        <taxon>50 kb inversion clade</taxon>
        <taxon>NPAAA clade</taxon>
        <taxon>Hologalegina</taxon>
        <taxon>IRL clade</taxon>
        <taxon>Trifolieae</taxon>
        <taxon>Trifolium</taxon>
    </lineage>
</organism>
<evidence type="ECO:0000313" key="1">
    <source>
        <dbReference type="EMBL" id="PNX76979.1"/>
    </source>
</evidence>
<evidence type="ECO:0000313" key="2">
    <source>
        <dbReference type="Proteomes" id="UP000236291"/>
    </source>
</evidence>
<comment type="caution">
    <text evidence="1">The sequence shown here is derived from an EMBL/GenBank/DDBJ whole genome shotgun (WGS) entry which is preliminary data.</text>
</comment>
<accession>A0A2K3LEK8</accession>
<sequence>MEKWRWRKGKHLVVNGDGVGGGHDSVLFVF</sequence>
<name>A0A2K3LEK8_TRIPR</name>
<reference evidence="1 2" key="1">
    <citation type="journal article" date="2014" name="Am. J. Bot.">
        <title>Genome assembly and annotation for red clover (Trifolium pratense; Fabaceae).</title>
        <authorList>
            <person name="Istvanek J."/>
            <person name="Jaros M."/>
            <person name="Krenek A."/>
            <person name="Repkova J."/>
        </authorList>
    </citation>
    <scope>NUCLEOTIDE SEQUENCE [LARGE SCALE GENOMIC DNA]</scope>
    <source>
        <strain evidence="2">cv. Tatra</strain>
        <tissue evidence="1">Young leaves</tissue>
    </source>
</reference>
<gene>
    <name evidence="1" type="ORF">L195_g032939</name>
</gene>